<reference evidence="1 2" key="1">
    <citation type="journal article" date="2020" name="Nat. Food">
        <title>A phased Vanilla planifolia genome enables genetic improvement of flavour and production.</title>
        <authorList>
            <person name="Hasing T."/>
            <person name="Tang H."/>
            <person name="Brym M."/>
            <person name="Khazi F."/>
            <person name="Huang T."/>
            <person name="Chambers A.H."/>
        </authorList>
    </citation>
    <scope>NUCLEOTIDE SEQUENCE [LARGE SCALE GENOMIC DNA]</scope>
    <source>
        <tissue evidence="1">Leaf</tissue>
    </source>
</reference>
<comment type="caution">
    <text evidence="1">The sequence shown here is derived from an EMBL/GenBank/DDBJ whole genome shotgun (WGS) entry which is preliminary data.</text>
</comment>
<protein>
    <submittedName>
        <fullName evidence="1">Uncharacterized protein</fullName>
    </submittedName>
</protein>
<organism evidence="1 2">
    <name type="scientific">Vanilla planifolia</name>
    <name type="common">Vanilla</name>
    <dbReference type="NCBI Taxonomy" id="51239"/>
    <lineage>
        <taxon>Eukaryota</taxon>
        <taxon>Viridiplantae</taxon>
        <taxon>Streptophyta</taxon>
        <taxon>Embryophyta</taxon>
        <taxon>Tracheophyta</taxon>
        <taxon>Spermatophyta</taxon>
        <taxon>Magnoliopsida</taxon>
        <taxon>Liliopsida</taxon>
        <taxon>Asparagales</taxon>
        <taxon>Orchidaceae</taxon>
        <taxon>Vanilloideae</taxon>
        <taxon>Vanilleae</taxon>
        <taxon>Vanilla</taxon>
    </lineage>
</organism>
<name>A0A835V174_VANPL</name>
<gene>
    <name evidence="1" type="ORF">HPP92_010194</name>
</gene>
<dbReference type="AlphaFoldDB" id="A0A835V174"/>
<sequence>MTILKEYQSYSDGNKRRHPVNHLSATRSLTGGLGWVVVVQKRGPSCYDSEKKNAQAIFAFKSQGQCMQPSLL</sequence>
<proteinExistence type="predicted"/>
<dbReference type="OrthoDB" id="623055at2759"/>
<dbReference type="Proteomes" id="UP000636800">
    <property type="component" value="Chromosome 5"/>
</dbReference>
<keyword evidence="2" id="KW-1185">Reference proteome</keyword>
<evidence type="ECO:0000313" key="2">
    <source>
        <dbReference type="Proteomes" id="UP000636800"/>
    </source>
</evidence>
<dbReference type="EMBL" id="JADCNL010000005">
    <property type="protein sequence ID" value="KAG0479336.1"/>
    <property type="molecule type" value="Genomic_DNA"/>
</dbReference>
<evidence type="ECO:0000313" key="1">
    <source>
        <dbReference type="EMBL" id="KAG0479336.1"/>
    </source>
</evidence>
<accession>A0A835V174</accession>